<name>A0A314YQH6_PRUYE</name>
<dbReference type="PANTHER" id="PTHR31415">
    <property type="entry name" value="OS05G0367900 PROTEIN"/>
    <property type="match status" value="1"/>
</dbReference>
<dbReference type="PANTHER" id="PTHR31415:SF52">
    <property type="entry name" value="LATE EMBRYOGENESIS ABUNDANT (LEA) HYDROXYPROLINE-RICH GLYCOPROTEIN FAMILY-RELATED"/>
    <property type="match status" value="1"/>
</dbReference>
<proteinExistence type="predicted"/>
<keyword evidence="5" id="KW-1185">Reference proteome</keyword>
<keyword evidence="2 3" id="KW-0472">Membrane</keyword>
<dbReference type="STRING" id="2094558.A0A314YQH6"/>
<dbReference type="OrthoDB" id="1914670at2759"/>
<protein>
    <submittedName>
        <fullName evidence="4">Protein NDR1-like</fullName>
    </submittedName>
</protein>
<keyword evidence="3" id="KW-1133">Transmembrane helix</keyword>
<dbReference type="InterPro" id="IPR044839">
    <property type="entry name" value="NDR1-like"/>
</dbReference>
<gene>
    <name evidence="4" type="ORF">Pyn_36582</name>
</gene>
<dbReference type="GO" id="GO:0098542">
    <property type="term" value="P:defense response to other organism"/>
    <property type="evidence" value="ECO:0007669"/>
    <property type="project" value="InterPro"/>
</dbReference>
<feature type="transmembrane region" description="Helical" evidence="3">
    <location>
        <begin position="12"/>
        <end position="29"/>
    </location>
</feature>
<dbReference type="GO" id="GO:0005886">
    <property type="term" value="C:plasma membrane"/>
    <property type="evidence" value="ECO:0007669"/>
    <property type="project" value="TreeGrafter"/>
</dbReference>
<comment type="caution">
    <text evidence="4">The sequence shown here is derived from an EMBL/GenBank/DDBJ whole genome shotgun (WGS) entry which is preliminary data.</text>
</comment>
<evidence type="ECO:0000256" key="2">
    <source>
        <dbReference type="ARBA" id="ARBA00023136"/>
    </source>
</evidence>
<sequence length="212" mass="23671">MAESGGCCRCCFSFIFTLGLTALFMWLSLRTSKPTCKVRSFYIPALNRTLNDTTNKTLYVTLRLENRNKDKGIYYDALNLTFSLPNASKPIATSAVSSFYQGHQKKATKYAVVNPKELNWTAVSSATYPNGTVLFRVNLTTAVRFKIMFWRTKRHRLMVGADVVVNGSGGYVNPKNKKDIKLSAAPDHQMIKCLLGQVGVFANLLVLILLNL</sequence>
<dbReference type="Proteomes" id="UP000250321">
    <property type="component" value="Unassembled WGS sequence"/>
</dbReference>
<evidence type="ECO:0000313" key="5">
    <source>
        <dbReference type="Proteomes" id="UP000250321"/>
    </source>
</evidence>
<keyword evidence="3" id="KW-0812">Transmembrane</keyword>
<comment type="subcellular location">
    <subcellularLocation>
        <location evidence="1">Membrane</location>
    </subcellularLocation>
</comment>
<accession>A0A314YQH6</accession>
<dbReference type="GO" id="GO:0009506">
    <property type="term" value="C:plasmodesma"/>
    <property type="evidence" value="ECO:0007669"/>
    <property type="project" value="TreeGrafter"/>
</dbReference>
<evidence type="ECO:0000256" key="1">
    <source>
        <dbReference type="ARBA" id="ARBA00004370"/>
    </source>
</evidence>
<organism evidence="4 5">
    <name type="scientific">Prunus yedoensis var. nudiflora</name>
    <dbReference type="NCBI Taxonomy" id="2094558"/>
    <lineage>
        <taxon>Eukaryota</taxon>
        <taxon>Viridiplantae</taxon>
        <taxon>Streptophyta</taxon>
        <taxon>Embryophyta</taxon>
        <taxon>Tracheophyta</taxon>
        <taxon>Spermatophyta</taxon>
        <taxon>Magnoliopsida</taxon>
        <taxon>eudicotyledons</taxon>
        <taxon>Gunneridae</taxon>
        <taxon>Pentapetalae</taxon>
        <taxon>rosids</taxon>
        <taxon>fabids</taxon>
        <taxon>Rosales</taxon>
        <taxon>Rosaceae</taxon>
        <taxon>Amygdaloideae</taxon>
        <taxon>Amygdaleae</taxon>
        <taxon>Prunus</taxon>
    </lineage>
</organism>
<evidence type="ECO:0000256" key="3">
    <source>
        <dbReference type="SAM" id="Phobius"/>
    </source>
</evidence>
<reference evidence="4 5" key="1">
    <citation type="submission" date="2018-02" db="EMBL/GenBank/DDBJ databases">
        <title>Draft genome of wild Prunus yedoensis var. nudiflora.</title>
        <authorList>
            <person name="Baek S."/>
            <person name="Kim J.-H."/>
            <person name="Choi K."/>
            <person name="Kim G.-B."/>
            <person name="Cho A."/>
            <person name="Jang H."/>
            <person name="Shin C.-H."/>
            <person name="Yu H.-J."/>
            <person name="Mun J.-H."/>
        </authorList>
    </citation>
    <scope>NUCLEOTIDE SEQUENCE [LARGE SCALE GENOMIC DNA]</scope>
    <source>
        <strain evidence="5">cv. Jeju island</strain>
        <tissue evidence="4">Leaf</tissue>
    </source>
</reference>
<dbReference type="AlphaFoldDB" id="A0A314YQH6"/>
<dbReference type="EMBL" id="PJQY01000911">
    <property type="protein sequence ID" value="PQQ06978.1"/>
    <property type="molecule type" value="Genomic_DNA"/>
</dbReference>
<evidence type="ECO:0000313" key="4">
    <source>
        <dbReference type="EMBL" id="PQQ06978.1"/>
    </source>
</evidence>